<evidence type="ECO:0000256" key="1">
    <source>
        <dbReference type="SAM" id="MobiDB-lite"/>
    </source>
</evidence>
<dbReference type="AlphaFoldDB" id="V5Z6W9"/>
<feature type="compositionally biased region" description="Basic and acidic residues" evidence="1">
    <location>
        <begin position="8"/>
        <end position="19"/>
    </location>
</feature>
<name>V5Z6W9_9GAMM</name>
<dbReference type="Proteomes" id="UP000018217">
    <property type="component" value="Unassembled WGS sequence"/>
</dbReference>
<comment type="caution">
    <text evidence="2">The sequence shown here is derived from an EMBL/GenBank/DDBJ whole genome shotgun (WGS) entry which is preliminary data.</text>
</comment>
<feature type="region of interest" description="Disordered" evidence="1">
    <location>
        <begin position="1"/>
        <end position="32"/>
    </location>
</feature>
<organism evidence="2 3">
    <name type="scientific">Erwinia piriflorinigrans CFBP 5888</name>
    <dbReference type="NCBI Taxonomy" id="1161919"/>
    <lineage>
        <taxon>Bacteria</taxon>
        <taxon>Pseudomonadati</taxon>
        <taxon>Pseudomonadota</taxon>
        <taxon>Gammaproteobacteria</taxon>
        <taxon>Enterobacterales</taxon>
        <taxon>Erwiniaceae</taxon>
        <taxon>Erwinia</taxon>
    </lineage>
</organism>
<dbReference type="EMBL" id="CAHS01000014">
    <property type="protein sequence ID" value="CCG86775.1"/>
    <property type="molecule type" value="Genomic_DNA"/>
</dbReference>
<evidence type="ECO:0000313" key="3">
    <source>
        <dbReference type="Proteomes" id="UP000018217"/>
    </source>
</evidence>
<gene>
    <name evidence="2" type="ORF">EPIR_1410</name>
</gene>
<proteinExistence type="predicted"/>
<keyword evidence="3" id="KW-1185">Reference proteome</keyword>
<evidence type="ECO:0000313" key="2">
    <source>
        <dbReference type="EMBL" id="CCG86775.1"/>
    </source>
</evidence>
<protein>
    <submittedName>
        <fullName evidence="2">Uncharacterized protein</fullName>
    </submittedName>
</protein>
<reference evidence="2 3" key="1">
    <citation type="journal article" date="2013" name="Syst. Appl. Microbiol.">
        <title>Phylogenetic position and virulence apparatus of the pear flower necrosis pathogen Erwinia piriflorinigrans CFBP 5888T as assessed by comparative genomics.</title>
        <authorList>
            <person name="Smits T.H."/>
            <person name="Rezzonico F."/>
            <person name="Lopez M.M."/>
            <person name="Blom J."/>
            <person name="Goesmann A."/>
            <person name="Frey J.E."/>
            <person name="Duffy B."/>
        </authorList>
    </citation>
    <scope>NUCLEOTIDE SEQUENCE [LARGE SCALE GENOMIC DNA]</scope>
    <source>
        <strain evidence="3">CFBP5888</strain>
    </source>
</reference>
<sequence>MKSLAHFFSDRKNRGRRAEANPPEGNDTSRAD</sequence>
<accession>V5Z6W9</accession>